<dbReference type="InterPro" id="IPR012440">
    <property type="entry name" value="DUF1641"/>
</dbReference>
<name>H2C7X2_9CREN</name>
<dbReference type="STRING" id="671065.MetMK1DRAFT_00026710"/>
<accession>H2C7X2</accession>
<protein>
    <recommendedName>
        <fullName evidence="3">DUF1641 domain-containing protein</fullName>
    </recommendedName>
</protein>
<dbReference type="HOGENOM" id="CLU_658272_0_0_2"/>
<gene>
    <name evidence="1" type="ORF">MetMK1DRAFT_00026710</name>
</gene>
<dbReference type="RefSeq" id="WP_009074460.1">
    <property type="nucleotide sequence ID" value="NZ_JH597770.1"/>
</dbReference>
<dbReference type="OrthoDB" id="42118at2157"/>
<dbReference type="Proteomes" id="UP000003980">
    <property type="component" value="Unassembled WGS sequence"/>
</dbReference>
<dbReference type="InterPro" id="IPR017007">
    <property type="entry name" value="UCP032762"/>
</dbReference>
<sequence length="417" mass="46457">MSQQDPLEILLKEENLQKITKLLDVLPTVEKITEKLSEMDRRGELDFMLDMLGQVVSIADAVQKADLMNTLVSFGMDQISKVQAIWPLMEKLTSDRVINIIQQLDIDSTLTALEKLTPILNKLTSEKALKVLQSIDYDSMLEYISSLTPVMNKLASERTMKIIQSLDLDSLLTAAESMTPAITKLANMMSEMQKSGQLDNLINLMQQGLSLLEAVQKADLVNTLVSFGMDQISKVQAIWPLMEKLTSEETLNLLQKLDLDSTLKAMDAMIPMLQKLTSERAINLMRQMDVEGMLGALEASMPLMKKLTSENTVKAISQLDMDSMINMLMKLAELQRAGVMDRMYKLIDVMADPQLVDTMVTVMEKFAKAMKIWAAELPNVKPVGIGGLAGITRDPDSKYALGIMTSLLKATGRAFKE</sequence>
<dbReference type="PIRSF" id="PIRSF032762">
    <property type="entry name" value="UCP032762"/>
    <property type="match status" value="1"/>
</dbReference>
<organism evidence="1 2">
    <name type="scientific">Metallosphaera yellowstonensis MK1</name>
    <dbReference type="NCBI Taxonomy" id="671065"/>
    <lineage>
        <taxon>Archaea</taxon>
        <taxon>Thermoproteota</taxon>
        <taxon>Thermoprotei</taxon>
        <taxon>Sulfolobales</taxon>
        <taxon>Sulfolobaceae</taxon>
        <taxon>Metallosphaera</taxon>
    </lineage>
</organism>
<dbReference type="EMBL" id="JH597770">
    <property type="protein sequence ID" value="EHP68248.1"/>
    <property type="molecule type" value="Genomic_DNA"/>
</dbReference>
<keyword evidence="2" id="KW-1185">Reference proteome</keyword>
<proteinExistence type="predicted"/>
<evidence type="ECO:0000313" key="2">
    <source>
        <dbReference type="Proteomes" id="UP000003980"/>
    </source>
</evidence>
<dbReference type="eggNOG" id="arCOG05895">
    <property type="taxonomic scope" value="Archaea"/>
</dbReference>
<reference evidence="1 2" key="1">
    <citation type="submission" date="2012-01" db="EMBL/GenBank/DDBJ databases">
        <title>Improved High-Quality Draft sequence of Metallosphaera yellowstonensis MK1.</title>
        <authorList>
            <consortium name="US DOE Joint Genome Institute"/>
            <person name="Lucas S."/>
            <person name="Han J."/>
            <person name="Cheng J.-F."/>
            <person name="Goodwin L."/>
            <person name="Pitluck S."/>
            <person name="Peters L."/>
            <person name="Teshima H."/>
            <person name="Detter J.C."/>
            <person name="Han C."/>
            <person name="Tapia R."/>
            <person name="Land M."/>
            <person name="Hauser L."/>
            <person name="Kyrpides N."/>
            <person name="Kozubal M."/>
            <person name="Macur R.E."/>
            <person name="Jay Z."/>
            <person name="Inskeep W."/>
            <person name="Woyke T."/>
        </authorList>
    </citation>
    <scope>NUCLEOTIDE SEQUENCE [LARGE SCALE GENOMIC DNA]</scope>
    <source>
        <strain evidence="1 2">MK1</strain>
    </source>
</reference>
<dbReference type="AlphaFoldDB" id="H2C7X2"/>
<evidence type="ECO:0008006" key="3">
    <source>
        <dbReference type="Google" id="ProtNLM"/>
    </source>
</evidence>
<dbReference type="Pfam" id="PF07849">
    <property type="entry name" value="DUF1641"/>
    <property type="match status" value="1"/>
</dbReference>
<evidence type="ECO:0000313" key="1">
    <source>
        <dbReference type="EMBL" id="EHP68248.1"/>
    </source>
</evidence>